<dbReference type="SMART" id="SM00331">
    <property type="entry name" value="PP2C_SIG"/>
    <property type="match status" value="1"/>
</dbReference>
<evidence type="ECO:0000259" key="3">
    <source>
        <dbReference type="SMART" id="SM00065"/>
    </source>
</evidence>
<evidence type="ECO:0000313" key="6">
    <source>
        <dbReference type="Proteomes" id="UP000276379"/>
    </source>
</evidence>
<evidence type="ECO:0000256" key="2">
    <source>
        <dbReference type="SAM" id="MobiDB-lite"/>
    </source>
</evidence>
<dbReference type="Gene3D" id="3.30.450.20">
    <property type="entry name" value="PAS domain"/>
    <property type="match status" value="1"/>
</dbReference>
<dbReference type="Pfam" id="PF13185">
    <property type="entry name" value="GAF_2"/>
    <property type="match status" value="1"/>
</dbReference>
<name>A0A3R8Q6L7_9ACTN</name>
<dbReference type="AlphaFoldDB" id="A0A3R8Q6L7"/>
<dbReference type="InterPro" id="IPR036457">
    <property type="entry name" value="PPM-type-like_dom_sf"/>
</dbReference>
<dbReference type="Proteomes" id="UP000276379">
    <property type="component" value="Unassembled WGS sequence"/>
</dbReference>
<dbReference type="RefSeq" id="WP_125211404.1">
    <property type="nucleotide sequence ID" value="NZ_PDER01000020.1"/>
</dbReference>
<dbReference type="Pfam" id="PF07228">
    <property type="entry name" value="SpoIIE"/>
    <property type="match status" value="1"/>
</dbReference>
<reference evidence="5 6" key="1">
    <citation type="submission" date="2017-10" db="EMBL/GenBank/DDBJ databases">
        <title>Draft genome of actinobacteria isolated from guarana (Paullinia cupana (Mart.) Ducke.</title>
        <authorList>
            <person name="Siqueira K.A."/>
            <person name="Liotti R.G."/>
            <person name="Mendes T.A."/>
            <person name="Soares M.A."/>
        </authorList>
    </citation>
    <scope>NUCLEOTIDE SEQUENCE [LARGE SCALE GENOMIC DNA]</scope>
    <source>
        <strain evidence="5 6">199</strain>
    </source>
</reference>
<evidence type="ECO:0000256" key="1">
    <source>
        <dbReference type="ARBA" id="ARBA00022801"/>
    </source>
</evidence>
<dbReference type="InterPro" id="IPR052016">
    <property type="entry name" value="Bact_Sigma-Reg"/>
</dbReference>
<feature type="domain" description="GAF" evidence="3">
    <location>
        <begin position="160"/>
        <end position="317"/>
    </location>
</feature>
<dbReference type="PANTHER" id="PTHR43156:SF2">
    <property type="entry name" value="STAGE II SPORULATION PROTEIN E"/>
    <property type="match status" value="1"/>
</dbReference>
<keyword evidence="6" id="KW-1185">Reference proteome</keyword>
<dbReference type="SMART" id="SM00065">
    <property type="entry name" value="GAF"/>
    <property type="match status" value="2"/>
</dbReference>
<dbReference type="InterPro" id="IPR003018">
    <property type="entry name" value="GAF"/>
</dbReference>
<feature type="domain" description="PPM-type phosphatase" evidence="4">
    <location>
        <begin position="512"/>
        <end position="734"/>
    </location>
</feature>
<proteinExistence type="predicted"/>
<feature type="region of interest" description="Disordered" evidence="2">
    <location>
        <begin position="1"/>
        <end position="21"/>
    </location>
</feature>
<dbReference type="InterPro" id="IPR001932">
    <property type="entry name" value="PPM-type_phosphatase-like_dom"/>
</dbReference>
<accession>A0A3R8Q6L7</accession>
<evidence type="ECO:0000313" key="5">
    <source>
        <dbReference type="EMBL" id="RRQ79105.1"/>
    </source>
</evidence>
<dbReference type="GO" id="GO:0016791">
    <property type="term" value="F:phosphatase activity"/>
    <property type="evidence" value="ECO:0007669"/>
    <property type="project" value="TreeGrafter"/>
</dbReference>
<evidence type="ECO:0000259" key="4">
    <source>
        <dbReference type="SMART" id="SM00331"/>
    </source>
</evidence>
<dbReference type="Gene3D" id="3.30.450.40">
    <property type="match status" value="2"/>
</dbReference>
<organism evidence="5 6">
    <name type="scientific">Streptomyces griseofuscus</name>
    <dbReference type="NCBI Taxonomy" id="146922"/>
    <lineage>
        <taxon>Bacteria</taxon>
        <taxon>Bacillati</taxon>
        <taxon>Actinomycetota</taxon>
        <taxon>Actinomycetes</taxon>
        <taxon>Kitasatosporales</taxon>
        <taxon>Streptomycetaceae</taxon>
        <taxon>Streptomyces</taxon>
    </lineage>
</organism>
<dbReference type="InterPro" id="IPR029016">
    <property type="entry name" value="GAF-like_dom_sf"/>
</dbReference>
<comment type="caution">
    <text evidence="5">The sequence shown here is derived from an EMBL/GenBank/DDBJ whole genome shotgun (WGS) entry which is preliminary data.</text>
</comment>
<dbReference type="Pfam" id="PF01590">
    <property type="entry name" value="GAF"/>
    <property type="match status" value="1"/>
</dbReference>
<keyword evidence="1" id="KW-0378">Hydrolase</keyword>
<dbReference type="PANTHER" id="PTHR43156">
    <property type="entry name" value="STAGE II SPORULATION PROTEIN E-RELATED"/>
    <property type="match status" value="1"/>
</dbReference>
<dbReference type="Gene3D" id="3.60.40.10">
    <property type="entry name" value="PPM-type phosphatase domain"/>
    <property type="match status" value="1"/>
</dbReference>
<gene>
    <name evidence="5" type="ORF">CQW44_34555</name>
</gene>
<protein>
    <submittedName>
        <fullName evidence="5">Guanylate cyclase</fullName>
    </submittedName>
</protein>
<dbReference type="EMBL" id="PDES01000019">
    <property type="protein sequence ID" value="RRQ79105.1"/>
    <property type="molecule type" value="Genomic_DNA"/>
</dbReference>
<sequence>MTRVPQQQPVEAVNRRGGPEGDEDFRALFGRSTAAFASLAGPAHMVEVANEAFFAAIGGEERIRVGVPLGQLIPELAEQGFITLLDQVYRTGERYVGRDARVMIGTGSAAREAFFDFTYEPRTDRGGNVTGVRVIGVETTQVKHAQRLTAEHRVLLEQIARQAPLSEVLEGMARAIEDLAPEGVLVSVLLADADGKHLRHGAAPSLPDFYNQAIDGIATGEGVGSCGTAAHRRRPVIVSDISTDPFWDDFRHLARAARLAACWSTPILARDGSLLGTFAMYHRTPRIPQESDLALARVFADTAALAIERHQADEARRAAERKERAARADLAFLLNASTALTSGLDQVQTLRRLATSCIPVLAPLAAVDIVDRGRVHRIATAAPTQAQQDLLASHTPVHADADADDAVARVLASGLSEVARRTPTGPGPWQDLGVTGYLCVPLLDRGHAFGALTLLSTAEHTFDGHTIALAEELTQRAASAVLNARQYTQRAALTRDLQAGLLLPEIPALPGAQAAAYYHPAGEGLDIGGDFYDLFPLDDGSWAFMLGDVCGRGATAATTTALVRHTARAVAPLLPGPEAVVRAVNKALLQRPHSHGTGFVTLVYGHFTPASTGGLDLTLVRAGHTLPLHLDQRGAVHPLDCPGGLIGISDEAYLTTCHLHLEPTESLLLYTDGITEARNHDREQFGEERLTQALGHASSPLTAQQTIDTLTGAVHAFTGPHGVHDDQAALVLTATPPAGRP</sequence>
<feature type="domain" description="GAF" evidence="3">
    <location>
        <begin position="352"/>
        <end position="491"/>
    </location>
</feature>
<dbReference type="SUPFAM" id="SSF55781">
    <property type="entry name" value="GAF domain-like"/>
    <property type="match status" value="2"/>
</dbReference>